<gene>
    <name evidence="3" type="ORF">PG994_011341</name>
</gene>
<feature type="region of interest" description="Disordered" evidence="1">
    <location>
        <begin position="225"/>
        <end position="262"/>
    </location>
</feature>
<organism evidence="3 4">
    <name type="scientific">Apiospora phragmitis</name>
    <dbReference type="NCBI Taxonomy" id="2905665"/>
    <lineage>
        <taxon>Eukaryota</taxon>
        <taxon>Fungi</taxon>
        <taxon>Dikarya</taxon>
        <taxon>Ascomycota</taxon>
        <taxon>Pezizomycotina</taxon>
        <taxon>Sordariomycetes</taxon>
        <taxon>Xylariomycetidae</taxon>
        <taxon>Amphisphaeriales</taxon>
        <taxon>Apiosporaceae</taxon>
        <taxon>Apiospora</taxon>
    </lineage>
</organism>
<accession>A0ABR1TUR7</accession>
<keyword evidence="4" id="KW-1185">Reference proteome</keyword>
<dbReference type="InterPro" id="IPR000467">
    <property type="entry name" value="G_patch_dom"/>
</dbReference>
<name>A0ABR1TUR7_9PEZI</name>
<dbReference type="SMART" id="SM00443">
    <property type="entry name" value="G_patch"/>
    <property type="match status" value="1"/>
</dbReference>
<dbReference type="Proteomes" id="UP001480595">
    <property type="component" value="Unassembled WGS sequence"/>
</dbReference>
<dbReference type="GeneID" id="92095813"/>
<dbReference type="RefSeq" id="XP_066711860.1">
    <property type="nucleotide sequence ID" value="XM_066862750.1"/>
</dbReference>
<evidence type="ECO:0000256" key="1">
    <source>
        <dbReference type="SAM" id="MobiDB-lite"/>
    </source>
</evidence>
<dbReference type="PROSITE" id="PS50174">
    <property type="entry name" value="G_PATCH"/>
    <property type="match status" value="1"/>
</dbReference>
<reference evidence="3 4" key="1">
    <citation type="submission" date="2023-01" db="EMBL/GenBank/DDBJ databases">
        <title>Analysis of 21 Apiospora genomes using comparative genomics revels a genus with tremendous synthesis potential of carbohydrate active enzymes and secondary metabolites.</title>
        <authorList>
            <person name="Sorensen T."/>
        </authorList>
    </citation>
    <scope>NUCLEOTIDE SEQUENCE [LARGE SCALE GENOMIC DNA]</scope>
    <source>
        <strain evidence="3 4">CBS 135458</strain>
    </source>
</reference>
<sequence length="297" mass="32243">MSSLRSEMLDHLLEKFEEKDKAILCKMIKASLDDDNEAALAHRVFKSVVAYVGAQSTISCLEATALESIQDTLASLAETANTASGTNTLKSEPSEAKTQGSQIAKEVQEEAVYTHFGGEKHPQSRVEAPRSTARDLSANLAKMQLDGQPASVHPEMPKSSPVNYGMKMMMKNGWKPGQGLGAKGDGITEPVLSPEQLVPDRKDYNPGVGSQQRMTIKDAAHARNPQGALGQVTNENKKLTTGSVKSDEKAETWEPLRSGSTPVSMQTEIPELVLQRLVKVVRCWDNGEKVLEAPMTL</sequence>
<feature type="region of interest" description="Disordered" evidence="1">
    <location>
        <begin position="83"/>
        <end position="102"/>
    </location>
</feature>
<feature type="compositionally biased region" description="Polar residues" evidence="1">
    <location>
        <begin position="231"/>
        <end position="244"/>
    </location>
</feature>
<feature type="domain" description="G-patch" evidence="2">
    <location>
        <begin position="161"/>
        <end position="213"/>
    </location>
</feature>
<protein>
    <recommendedName>
        <fullName evidence="2">G-patch domain-containing protein</fullName>
    </recommendedName>
</protein>
<proteinExistence type="predicted"/>
<evidence type="ECO:0000313" key="3">
    <source>
        <dbReference type="EMBL" id="KAK8049611.1"/>
    </source>
</evidence>
<dbReference type="EMBL" id="JAQQWL010000011">
    <property type="protein sequence ID" value="KAK8049611.1"/>
    <property type="molecule type" value="Genomic_DNA"/>
</dbReference>
<evidence type="ECO:0000259" key="2">
    <source>
        <dbReference type="PROSITE" id="PS50174"/>
    </source>
</evidence>
<evidence type="ECO:0000313" key="4">
    <source>
        <dbReference type="Proteomes" id="UP001480595"/>
    </source>
</evidence>
<feature type="compositionally biased region" description="Basic and acidic residues" evidence="1">
    <location>
        <begin position="245"/>
        <end position="254"/>
    </location>
</feature>
<comment type="caution">
    <text evidence="3">The sequence shown here is derived from an EMBL/GenBank/DDBJ whole genome shotgun (WGS) entry which is preliminary data.</text>
</comment>
<dbReference type="Pfam" id="PF01585">
    <property type="entry name" value="G-patch"/>
    <property type="match status" value="1"/>
</dbReference>